<reference evidence="20" key="2">
    <citation type="submission" date="2025-09" db="UniProtKB">
        <authorList>
            <consortium name="Ensembl"/>
        </authorList>
    </citation>
    <scope>IDENTIFICATION</scope>
</reference>
<dbReference type="Proteomes" id="UP000472270">
    <property type="component" value="Unassembled WGS sequence"/>
</dbReference>
<keyword evidence="6" id="KW-0540">Nuclease</keyword>
<comment type="subcellular location">
    <subcellularLocation>
        <location evidence="2">Cytoplasm</location>
    </subcellularLocation>
</comment>
<dbReference type="GO" id="GO:0016787">
    <property type="term" value="F:hydrolase activity"/>
    <property type="evidence" value="ECO:0007669"/>
    <property type="project" value="UniProtKB-KW"/>
</dbReference>
<evidence type="ECO:0000259" key="19">
    <source>
        <dbReference type="PROSITE" id="PS50822"/>
    </source>
</evidence>
<keyword evidence="8" id="KW-0221">Differentiation</keyword>
<evidence type="ECO:0000256" key="4">
    <source>
        <dbReference type="ARBA" id="ARBA00022481"/>
    </source>
</evidence>
<dbReference type="PROSITE" id="PS50821">
    <property type="entry name" value="PAZ"/>
    <property type="match status" value="1"/>
</dbReference>
<dbReference type="Pfam" id="PF02170">
    <property type="entry name" value="PAZ"/>
    <property type="match status" value="1"/>
</dbReference>
<evidence type="ECO:0000256" key="13">
    <source>
        <dbReference type="ARBA" id="ARBA00023254"/>
    </source>
</evidence>
<accession>A0A673H721</accession>
<feature type="region of interest" description="Disordered" evidence="17">
    <location>
        <begin position="1"/>
        <end position="60"/>
    </location>
</feature>
<feature type="compositionally biased region" description="Pro residues" evidence="17">
    <location>
        <begin position="1"/>
        <end position="12"/>
    </location>
</feature>
<keyword evidence="21" id="KW-1185">Reference proteome</keyword>
<evidence type="ECO:0000256" key="16">
    <source>
        <dbReference type="ARBA" id="ARBA00064066"/>
    </source>
</evidence>
<dbReference type="SMART" id="SM01163">
    <property type="entry name" value="DUF1785"/>
    <property type="match status" value="1"/>
</dbReference>
<dbReference type="CDD" id="cd04658">
    <property type="entry name" value="Piwi_piwi-like_Euk"/>
    <property type="match status" value="1"/>
</dbReference>
<dbReference type="SUPFAM" id="SSF53098">
    <property type="entry name" value="Ribonuclease H-like"/>
    <property type="match status" value="1"/>
</dbReference>
<dbReference type="InterPro" id="IPR012337">
    <property type="entry name" value="RNaseH-like_sf"/>
</dbReference>
<evidence type="ECO:0000256" key="14">
    <source>
        <dbReference type="ARBA" id="ARBA00038291"/>
    </source>
</evidence>
<dbReference type="GO" id="GO:0004519">
    <property type="term" value="F:endonuclease activity"/>
    <property type="evidence" value="ECO:0007669"/>
    <property type="project" value="UniProtKB-KW"/>
</dbReference>
<comment type="similarity">
    <text evidence="14">Belongs to the argonaute family. Piwi subfamily.</text>
</comment>
<name>A0A673H721_9TELE</name>
<dbReference type="AlphaFoldDB" id="A0A673H721"/>
<keyword evidence="4" id="KW-0488">Methylation</keyword>
<keyword evidence="5" id="KW-0963">Cytoplasm</keyword>
<dbReference type="Gene3D" id="3.30.420.10">
    <property type="entry name" value="Ribonuclease H-like superfamily/Ribonuclease H"/>
    <property type="match status" value="1"/>
</dbReference>
<keyword evidence="9" id="KW-0378">Hydrolase</keyword>
<keyword evidence="11" id="KW-0694">RNA-binding</keyword>
<comment type="subunit">
    <text evidence="16">Component of the PET complex.</text>
</comment>
<dbReference type="Pfam" id="PF02171">
    <property type="entry name" value="Piwi"/>
    <property type="match status" value="1"/>
</dbReference>
<dbReference type="Gene3D" id="3.40.50.2300">
    <property type="match status" value="1"/>
</dbReference>
<dbReference type="Ensembl" id="ENSSRHT00000022598.1">
    <property type="protein sequence ID" value="ENSSRHP00000021919.1"/>
    <property type="gene ID" value="ENSSRHG00000010762.1"/>
</dbReference>
<organism evidence="20 21">
    <name type="scientific">Sinocyclocheilus rhinocerous</name>
    <dbReference type="NCBI Taxonomy" id="307959"/>
    <lineage>
        <taxon>Eukaryota</taxon>
        <taxon>Metazoa</taxon>
        <taxon>Chordata</taxon>
        <taxon>Craniata</taxon>
        <taxon>Vertebrata</taxon>
        <taxon>Euteleostomi</taxon>
        <taxon>Actinopterygii</taxon>
        <taxon>Neopterygii</taxon>
        <taxon>Teleostei</taxon>
        <taxon>Ostariophysi</taxon>
        <taxon>Cypriniformes</taxon>
        <taxon>Cyprinidae</taxon>
        <taxon>Cyprininae</taxon>
        <taxon>Sinocyclocheilus</taxon>
    </lineage>
</organism>
<dbReference type="FunFam" id="3.40.50.2300:FF:000141">
    <property type="entry name" value="piwi-like protein 2 isoform X1"/>
    <property type="match status" value="1"/>
</dbReference>
<evidence type="ECO:0000256" key="2">
    <source>
        <dbReference type="ARBA" id="ARBA00004496"/>
    </source>
</evidence>
<dbReference type="SMART" id="SM00950">
    <property type="entry name" value="Piwi"/>
    <property type="match status" value="1"/>
</dbReference>
<feature type="domain" description="PAZ" evidence="18">
    <location>
        <begin position="389"/>
        <end position="502"/>
    </location>
</feature>
<keyword evidence="12" id="KW-0943">RNA-mediated gene silencing</keyword>
<evidence type="ECO:0000256" key="12">
    <source>
        <dbReference type="ARBA" id="ARBA00023158"/>
    </source>
</evidence>
<keyword evidence="3" id="KW-0217">Developmental protein</keyword>
<dbReference type="GO" id="GO:0043186">
    <property type="term" value="C:P granule"/>
    <property type="evidence" value="ECO:0007669"/>
    <property type="project" value="UniProtKB-ARBA"/>
</dbReference>
<dbReference type="InterPro" id="IPR003100">
    <property type="entry name" value="PAZ_dom"/>
</dbReference>
<dbReference type="CDD" id="cd02845">
    <property type="entry name" value="PAZ_piwi_like"/>
    <property type="match status" value="1"/>
</dbReference>
<dbReference type="InterPro" id="IPR014811">
    <property type="entry name" value="ArgoL1"/>
</dbReference>
<evidence type="ECO:0000256" key="7">
    <source>
        <dbReference type="ARBA" id="ARBA00022759"/>
    </source>
</evidence>
<dbReference type="GO" id="GO:0031047">
    <property type="term" value="P:regulatory ncRNA-mediated gene silencing"/>
    <property type="evidence" value="ECO:0007669"/>
    <property type="project" value="UniProtKB-KW"/>
</dbReference>
<evidence type="ECO:0000256" key="15">
    <source>
        <dbReference type="ARBA" id="ARBA00039537"/>
    </source>
</evidence>
<dbReference type="InterPro" id="IPR036085">
    <property type="entry name" value="PAZ_dom_sf"/>
</dbReference>
<dbReference type="PROSITE" id="PS50822">
    <property type="entry name" value="PIWI"/>
    <property type="match status" value="1"/>
</dbReference>
<proteinExistence type="inferred from homology"/>
<evidence type="ECO:0000256" key="6">
    <source>
        <dbReference type="ARBA" id="ARBA00022722"/>
    </source>
</evidence>
<evidence type="ECO:0000256" key="17">
    <source>
        <dbReference type="SAM" id="MobiDB-lite"/>
    </source>
</evidence>
<dbReference type="GO" id="GO:0051321">
    <property type="term" value="P:meiotic cell cycle"/>
    <property type="evidence" value="ECO:0007669"/>
    <property type="project" value="UniProtKB-KW"/>
</dbReference>
<dbReference type="Pfam" id="PF23278">
    <property type="entry name" value="Piwi_N"/>
    <property type="match status" value="1"/>
</dbReference>
<keyword evidence="7" id="KW-0255">Endonuclease</keyword>
<evidence type="ECO:0000259" key="18">
    <source>
        <dbReference type="PROSITE" id="PS50821"/>
    </source>
</evidence>
<evidence type="ECO:0000256" key="5">
    <source>
        <dbReference type="ARBA" id="ARBA00022490"/>
    </source>
</evidence>
<evidence type="ECO:0000256" key="10">
    <source>
        <dbReference type="ARBA" id="ARBA00022845"/>
    </source>
</evidence>
<reference evidence="20" key="1">
    <citation type="submission" date="2025-08" db="UniProtKB">
        <authorList>
            <consortium name="Ensembl"/>
        </authorList>
    </citation>
    <scope>IDENTIFICATION</scope>
</reference>
<dbReference type="FunFam" id="3.30.420.10:FF:000014">
    <property type="entry name" value="Piwi-like RNA-mediated gene silencing 1"/>
    <property type="match status" value="1"/>
</dbReference>
<dbReference type="Gene3D" id="2.170.260.10">
    <property type="entry name" value="paz domain"/>
    <property type="match status" value="1"/>
</dbReference>
<dbReference type="SUPFAM" id="SSF101690">
    <property type="entry name" value="PAZ domain"/>
    <property type="match status" value="1"/>
</dbReference>
<evidence type="ECO:0000313" key="20">
    <source>
        <dbReference type="Ensembl" id="ENSSRHP00000021919.1"/>
    </source>
</evidence>
<dbReference type="GO" id="GO:0034584">
    <property type="term" value="F:piRNA binding"/>
    <property type="evidence" value="ECO:0007669"/>
    <property type="project" value="UniProtKB-ARBA"/>
</dbReference>
<evidence type="ECO:0000256" key="9">
    <source>
        <dbReference type="ARBA" id="ARBA00022801"/>
    </source>
</evidence>
<evidence type="ECO:0000313" key="21">
    <source>
        <dbReference type="Proteomes" id="UP000472270"/>
    </source>
</evidence>
<dbReference type="Pfam" id="PF08699">
    <property type="entry name" value="ArgoL1"/>
    <property type="match status" value="1"/>
</dbReference>
<evidence type="ECO:0000256" key="11">
    <source>
        <dbReference type="ARBA" id="ARBA00022884"/>
    </source>
</evidence>
<dbReference type="SMART" id="SM00949">
    <property type="entry name" value="PAZ"/>
    <property type="match status" value="1"/>
</dbReference>
<dbReference type="FunFam" id="2.170.260.10:FF:000003">
    <property type="entry name" value="Piwi-like RNA-mediated gene silencing 2"/>
    <property type="match status" value="1"/>
</dbReference>
<dbReference type="InterPro" id="IPR003165">
    <property type="entry name" value="Piwi"/>
</dbReference>
<gene>
    <name evidence="20" type="primary">LOC107707823</name>
</gene>
<sequence length="981" mass="109972">MDPKRPPFPGPPGVTRMPWMLSAEDQGQFPDQPPLGRARGLVLPKDEPLPGRGRALGVPGEMPVRFGRGITPSVSEPLVGIPRGVRLPTDEGGFGRARGFLLPTPEPSVGIGRGAAVGPVPTLDIEKSDVQQKMPELQTEVAPAIAQHFAVSMTLLLVCTVCWFFCPNSGRGAAGDLGADVQSKPTIIGAAALTPEREEARLEEAIRCCFMEPLQKMGTKGCPVSIGSNYIPICCKNEAVFQYHVTFTPNVESLGMRFGMMKEHRPTTGEVVAFDGSILYLPKRLEEVVHLKAERKTDNQEIDIKIQLTKILPPSSDLCIPFYNVVLRRLMKLLGLKLVGRNHYDPNAVVILGKHRLQVWPGYSTSIKHTDGGLYLIVDVSHKVLRNDSVLDVMNLIYQGSRESFQDECTKEFVGSIVITRYNNRTYRIDDIEWSKSPKDTFTLADGTVTTFVDYYRKNYGITIKELDQPLLIHRPKERSKPGGKVITGEILLLPELSFMTGIPEKMRKDFRVMKDLTMHINVGAEQHTQSLKQLLHNINSNNEAVSELARWGLSISQEILVVRMETRRTLPSETICLHSASFVTSPAVDWSREVVRDPSISTVPLNCWAVFYPRRATDQAEELVTTFTRVAGPMGIRIERPIRVELRDDRTETFVKSIHSQLTSEPRVQLVVCIMTGNRDDLYSAIKKLCCIQSPVPSQAINVRTISQPQKLRSIAQKILLQINCKLGGELWTVNVPLKYLMVIGVDVHHDVSKKSRSVMGFVASLNSMLTKWYSRVTFQMPHEEIINGFRVCLLAALQKYYEVNHAFPEKIVIYRDGVSDGQLKTVELYEIPQVLKCFETIPNYEPKLAFIVVQKRISTTLYSYGSDHFGTPSPGTVLDHTSSALAGGNKTWVDFYLMAHSIRQGCGLPTHYIAVYNTANLTPDHLQRLTFKMCHLYWNWPGTIRVPAPCKYAHKLAFLSGQYLHSEPAIQLSEKLFFL</sequence>
<evidence type="ECO:0000256" key="8">
    <source>
        <dbReference type="ARBA" id="ARBA00022782"/>
    </source>
</evidence>
<keyword evidence="10" id="KW-0810">Translation regulation</keyword>
<keyword evidence="13" id="KW-0469">Meiosis</keyword>
<dbReference type="GO" id="GO:0030154">
    <property type="term" value="P:cell differentiation"/>
    <property type="evidence" value="ECO:0007669"/>
    <property type="project" value="UniProtKB-KW"/>
</dbReference>
<evidence type="ECO:0000256" key="3">
    <source>
        <dbReference type="ARBA" id="ARBA00022473"/>
    </source>
</evidence>
<protein>
    <recommendedName>
        <fullName evidence="15">Piwi-like protein 2</fullName>
    </recommendedName>
</protein>
<dbReference type="GO" id="GO:0006417">
    <property type="term" value="P:regulation of translation"/>
    <property type="evidence" value="ECO:0007669"/>
    <property type="project" value="UniProtKB-KW"/>
</dbReference>
<comment type="cofactor">
    <cofactor evidence="1">
        <name>Mg(2+)</name>
        <dbReference type="ChEBI" id="CHEBI:18420"/>
    </cofactor>
</comment>
<dbReference type="PANTHER" id="PTHR22891">
    <property type="entry name" value="EUKARYOTIC TRANSLATION INITIATION FACTOR 2C"/>
    <property type="match status" value="1"/>
</dbReference>
<dbReference type="InterPro" id="IPR036397">
    <property type="entry name" value="RNaseH_sf"/>
</dbReference>
<evidence type="ECO:0000256" key="1">
    <source>
        <dbReference type="ARBA" id="ARBA00001946"/>
    </source>
</evidence>
<feature type="domain" description="Piwi" evidence="19">
    <location>
        <begin position="671"/>
        <end position="967"/>
    </location>
</feature>